<dbReference type="SUPFAM" id="SSF57889">
    <property type="entry name" value="Cysteine-rich domain"/>
    <property type="match status" value="1"/>
</dbReference>
<dbReference type="InterPro" id="IPR002219">
    <property type="entry name" value="PKC_DAG/PE"/>
</dbReference>
<dbReference type="InterPro" id="IPR020454">
    <property type="entry name" value="DAG/PE-bd"/>
</dbReference>
<dbReference type="PROSITE" id="PS50081">
    <property type="entry name" value="ZF_DAG_PE_2"/>
    <property type="match status" value="1"/>
</dbReference>
<dbReference type="Pfam" id="PF00168">
    <property type="entry name" value="C2"/>
    <property type="match status" value="1"/>
</dbReference>
<dbReference type="InterPro" id="IPR035892">
    <property type="entry name" value="C2_domain_sf"/>
</dbReference>
<dbReference type="Proteomes" id="UP000823941">
    <property type="component" value="Chromosome 25"/>
</dbReference>
<evidence type="ECO:0008006" key="7">
    <source>
        <dbReference type="Google" id="ProtNLM"/>
    </source>
</evidence>
<dbReference type="PANTHER" id="PTHR22968:SF14">
    <property type="entry name" value="PROTEIN KINASE C"/>
    <property type="match status" value="1"/>
</dbReference>
<evidence type="ECO:0000259" key="4">
    <source>
        <dbReference type="PROSITE" id="PS50081"/>
    </source>
</evidence>
<dbReference type="PROSITE" id="PS00479">
    <property type="entry name" value="ZF_DAG_PE_1"/>
    <property type="match status" value="1"/>
</dbReference>
<dbReference type="SMART" id="SM00109">
    <property type="entry name" value="C1"/>
    <property type="match status" value="1"/>
</dbReference>
<comment type="caution">
    <text evidence="5">The sequence shown here is derived from an EMBL/GenBank/DDBJ whole genome shotgun (WGS) entry which is preliminary data.</text>
</comment>
<feature type="domain" description="C2" evidence="3">
    <location>
        <begin position="1"/>
        <end position="113"/>
    </location>
</feature>
<dbReference type="EMBL" id="JAHIBW010000025">
    <property type="protein sequence ID" value="KAG7297720.1"/>
    <property type="molecule type" value="Genomic_DNA"/>
</dbReference>
<dbReference type="Gene3D" id="2.60.40.150">
    <property type="entry name" value="C2 domain"/>
    <property type="match status" value="1"/>
</dbReference>
<dbReference type="SMART" id="SM00239">
    <property type="entry name" value="C2"/>
    <property type="match status" value="1"/>
</dbReference>
<feature type="domain" description="Phorbol-ester/DAG-type" evidence="4">
    <location>
        <begin position="161"/>
        <end position="211"/>
    </location>
</feature>
<keyword evidence="1" id="KW-0479">Metal-binding</keyword>
<keyword evidence="6" id="KW-1185">Reference proteome</keyword>
<proteinExistence type="predicted"/>
<dbReference type="InterPro" id="IPR000008">
    <property type="entry name" value="C2_dom"/>
</dbReference>
<dbReference type="Gene3D" id="3.30.60.20">
    <property type="match status" value="1"/>
</dbReference>
<dbReference type="InterPro" id="IPR046349">
    <property type="entry name" value="C1-like_sf"/>
</dbReference>
<evidence type="ECO:0000256" key="2">
    <source>
        <dbReference type="ARBA" id="ARBA00022833"/>
    </source>
</evidence>
<dbReference type="SUPFAM" id="SSF49562">
    <property type="entry name" value="C2 domain (Calcium/lipid-binding domain, CaLB)"/>
    <property type="match status" value="1"/>
</dbReference>
<dbReference type="PRINTS" id="PR00008">
    <property type="entry name" value="DAGPEDOMAIN"/>
</dbReference>
<keyword evidence="2" id="KW-0862">Zinc</keyword>
<dbReference type="Pfam" id="PF00130">
    <property type="entry name" value="C1_1"/>
    <property type="match status" value="1"/>
</dbReference>
<protein>
    <recommendedName>
        <fullName evidence="7">Protein kinase C</fullName>
    </recommendedName>
</protein>
<accession>A0ABQ7PZ04</accession>
<sequence length="241" mass="27112">MFTGTLRMQVCEATGLRSPDSSKRNNTILGSSDQLIDAYVTIDADDEHIDRSTTRPKTLDPVWNETFVHEVHDASNLTISVFHDASLALDKFVAKCKICFDDLMDKESSDFWVDLEPQGKLHLKIDLTNNASEGSQNGSASLEGQFPARRGTRHRVHQVNGHKFMATSLQRPTFCSHCTDFIWGFGKQGYQCQVCMYVVHKRCHLNVATNCPGIKEEVSTQSSFNVNMPSLSLLKSYKRFS</sequence>
<dbReference type="PROSITE" id="PS50004">
    <property type="entry name" value="C2"/>
    <property type="match status" value="1"/>
</dbReference>
<dbReference type="PANTHER" id="PTHR22968">
    <property type="entry name" value="PROTEIN KINASE C, MU"/>
    <property type="match status" value="1"/>
</dbReference>
<dbReference type="CDD" id="cd04014">
    <property type="entry name" value="C2_PKC_epsilon"/>
    <property type="match status" value="1"/>
</dbReference>
<evidence type="ECO:0000259" key="3">
    <source>
        <dbReference type="PROSITE" id="PS50004"/>
    </source>
</evidence>
<evidence type="ECO:0000313" key="5">
    <source>
        <dbReference type="EMBL" id="KAG7297720.1"/>
    </source>
</evidence>
<reference evidence="5 6" key="1">
    <citation type="submission" date="2021-06" db="EMBL/GenBank/DDBJ databases">
        <title>A haploid diamondback moth (Plutella xylostella L.) genome assembly resolves 31 chromosomes and identifies a diamide resistance mutation.</title>
        <authorList>
            <person name="Ward C.M."/>
            <person name="Perry K.D."/>
            <person name="Baker G."/>
            <person name="Powis K."/>
            <person name="Heckel D.G."/>
            <person name="Baxter S.W."/>
        </authorList>
    </citation>
    <scope>NUCLEOTIDE SEQUENCE [LARGE SCALE GENOMIC DNA]</scope>
    <source>
        <strain evidence="5 6">LV</strain>
        <tissue evidence="5">Single pupa</tissue>
    </source>
</reference>
<evidence type="ECO:0000256" key="1">
    <source>
        <dbReference type="ARBA" id="ARBA00022723"/>
    </source>
</evidence>
<name>A0ABQ7PZ04_PLUXY</name>
<gene>
    <name evidence="5" type="ORF">JYU34_018438</name>
</gene>
<evidence type="ECO:0000313" key="6">
    <source>
        <dbReference type="Proteomes" id="UP000823941"/>
    </source>
</evidence>
<organism evidence="5 6">
    <name type="scientific">Plutella xylostella</name>
    <name type="common">Diamondback moth</name>
    <name type="synonym">Plutella maculipennis</name>
    <dbReference type="NCBI Taxonomy" id="51655"/>
    <lineage>
        <taxon>Eukaryota</taxon>
        <taxon>Metazoa</taxon>
        <taxon>Ecdysozoa</taxon>
        <taxon>Arthropoda</taxon>
        <taxon>Hexapoda</taxon>
        <taxon>Insecta</taxon>
        <taxon>Pterygota</taxon>
        <taxon>Neoptera</taxon>
        <taxon>Endopterygota</taxon>
        <taxon>Lepidoptera</taxon>
        <taxon>Glossata</taxon>
        <taxon>Ditrysia</taxon>
        <taxon>Yponomeutoidea</taxon>
        <taxon>Plutellidae</taxon>
        <taxon>Plutella</taxon>
    </lineage>
</organism>